<dbReference type="InterPro" id="IPR019999">
    <property type="entry name" value="Anth_synth_I-like"/>
</dbReference>
<evidence type="ECO:0000313" key="3">
    <source>
        <dbReference type="EMBL" id="MBB3997407.1"/>
    </source>
</evidence>
<dbReference type="EC" id="2.6.1.85" evidence="3"/>
<keyword evidence="3" id="KW-0808">Transferase</keyword>
<reference evidence="3 4" key="1">
    <citation type="submission" date="2020-08" db="EMBL/GenBank/DDBJ databases">
        <title>Genomic Encyclopedia of Type Strains, Phase IV (KMG-IV): sequencing the most valuable type-strain genomes for metagenomic binning, comparative biology and taxonomic classification.</title>
        <authorList>
            <person name="Goeker M."/>
        </authorList>
    </citation>
    <scope>NUCLEOTIDE SEQUENCE [LARGE SCALE GENOMIC DNA]</scope>
    <source>
        <strain evidence="3 4">DSM 102238</strain>
    </source>
</reference>
<dbReference type="Pfam" id="PF04715">
    <property type="entry name" value="Anth_synt_I_N"/>
    <property type="match status" value="1"/>
</dbReference>
<dbReference type="AlphaFoldDB" id="A0A7W6EDN5"/>
<dbReference type="PANTHER" id="PTHR11236">
    <property type="entry name" value="AMINOBENZOATE/ANTHRANILATE SYNTHASE"/>
    <property type="match status" value="1"/>
</dbReference>
<dbReference type="PANTHER" id="PTHR11236:SF50">
    <property type="entry name" value="AMINODEOXYCHORISMATE SYNTHASE COMPONENT 1"/>
    <property type="match status" value="1"/>
</dbReference>
<dbReference type="GO" id="GO:0046820">
    <property type="term" value="F:4-amino-4-deoxychorismate synthase activity"/>
    <property type="evidence" value="ECO:0007669"/>
    <property type="project" value="UniProtKB-EC"/>
</dbReference>
<organism evidence="3 4">
    <name type="scientific">Aureimonas pseudogalii</name>
    <dbReference type="NCBI Taxonomy" id="1744844"/>
    <lineage>
        <taxon>Bacteria</taxon>
        <taxon>Pseudomonadati</taxon>
        <taxon>Pseudomonadota</taxon>
        <taxon>Alphaproteobacteria</taxon>
        <taxon>Hyphomicrobiales</taxon>
        <taxon>Aurantimonadaceae</taxon>
        <taxon>Aureimonas</taxon>
    </lineage>
</organism>
<dbReference type="SUPFAM" id="SSF56322">
    <property type="entry name" value="ADC synthase"/>
    <property type="match status" value="1"/>
</dbReference>
<accession>A0A7W6EDN5</accession>
<gene>
    <name evidence="3" type="ORF">GGR04_001228</name>
</gene>
<dbReference type="RefSeq" id="WP_183198858.1">
    <property type="nucleotide sequence ID" value="NZ_JACIEK010000001.1"/>
</dbReference>
<dbReference type="Gene3D" id="3.60.120.10">
    <property type="entry name" value="Anthranilate synthase"/>
    <property type="match status" value="1"/>
</dbReference>
<dbReference type="PRINTS" id="PR00095">
    <property type="entry name" value="ANTSNTHASEI"/>
</dbReference>
<keyword evidence="3" id="KW-0032">Aminotransferase</keyword>
<dbReference type="InterPro" id="IPR015890">
    <property type="entry name" value="Chorismate_C"/>
</dbReference>
<feature type="domain" description="Anthranilate synthase component I N-terminal" evidence="2">
    <location>
        <begin position="11"/>
        <end position="138"/>
    </location>
</feature>
<evidence type="ECO:0000259" key="2">
    <source>
        <dbReference type="Pfam" id="PF04715"/>
    </source>
</evidence>
<evidence type="ECO:0000313" key="4">
    <source>
        <dbReference type="Proteomes" id="UP000542776"/>
    </source>
</evidence>
<dbReference type="GO" id="GO:0000162">
    <property type="term" value="P:L-tryptophan biosynthetic process"/>
    <property type="evidence" value="ECO:0007669"/>
    <property type="project" value="TreeGrafter"/>
</dbReference>
<comment type="caution">
    <text evidence="3">The sequence shown here is derived from an EMBL/GenBank/DDBJ whole genome shotgun (WGS) entry which is preliminary data.</text>
</comment>
<dbReference type="Proteomes" id="UP000542776">
    <property type="component" value="Unassembled WGS sequence"/>
</dbReference>
<name>A0A7W6EDN5_9HYPH</name>
<evidence type="ECO:0000259" key="1">
    <source>
        <dbReference type="Pfam" id="PF00425"/>
    </source>
</evidence>
<protein>
    <submittedName>
        <fullName evidence="3">Para-aminobenzoate synthetase component 1</fullName>
        <ecNumber evidence="3">2.6.1.85</ecNumber>
    </submittedName>
</protein>
<proteinExistence type="predicted"/>
<dbReference type="Pfam" id="PF00425">
    <property type="entry name" value="Chorismate_bind"/>
    <property type="match status" value="1"/>
</dbReference>
<keyword evidence="4" id="KW-1185">Reference proteome</keyword>
<dbReference type="InterPro" id="IPR005801">
    <property type="entry name" value="ADC_synthase"/>
</dbReference>
<dbReference type="EMBL" id="JACIEK010000001">
    <property type="protein sequence ID" value="MBB3997407.1"/>
    <property type="molecule type" value="Genomic_DNA"/>
</dbReference>
<sequence>MWFRPLAWSLPPDAAARLRPLGGLAFLDSAAPGGPNGRWSLVAAAPSAEFTASLAETRFAGRRLAAAPFVALDTVLARYRLAPPPGAPPFCGGLVGFLAFEAAHLLETLARPRDLGDDRALVSLGLYDTALVFDHDNASACLVSAGFDETLDASAPEPARRRRAEARMDAFEAALANPTPVETGGPVTLDPAGWRSDRDASAYAAMVEAVRETILDGDIFQANMARRLEADLPPDFDAFGFYRRLRGANPAPYGAYLERPDRIVASSSPELFLRLRGGLVETRPIKGTARRGADQAADAAAAAALQTSEKDRAENVMIVDLLRNDLSRVCEPESVEVPLLCALESFAGLHHLVSAVTGRLKPGVGAGALLAASFPGGSITGAPKIRAIDVITEHEERSRSLYCGSIAALSFTGDADLSIAIRTVEFAGNRVVFGTGGGVTVLSNGADEYRETETKAARILAAFAPDPA</sequence>
<feature type="domain" description="Chorismate-utilising enzyme C-terminal" evidence="1">
    <location>
        <begin position="201"/>
        <end position="455"/>
    </location>
</feature>
<dbReference type="InterPro" id="IPR006805">
    <property type="entry name" value="Anth_synth_I_N"/>
</dbReference>